<dbReference type="AlphaFoldDB" id="A0A419DAL2"/>
<feature type="domain" description="3-octaprenyl-4-hydroxybenzoate carboxy-lyase-like C-terminal" evidence="4">
    <location>
        <begin position="317"/>
        <end position="404"/>
    </location>
</feature>
<dbReference type="SUPFAM" id="SSF50475">
    <property type="entry name" value="FMN-binding split barrel"/>
    <property type="match status" value="1"/>
</dbReference>
<proteinExistence type="inferred from homology"/>
<evidence type="ECO:0000313" key="6">
    <source>
        <dbReference type="Proteomes" id="UP000285655"/>
    </source>
</evidence>
<dbReference type="InterPro" id="IPR049381">
    <property type="entry name" value="UbiD-like_C"/>
</dbReference>
<protein>
    <submittedName>
        <fullName evidence="5">UbiD family decarboxylase</fullName>
    </submittedName>
</protein>
<feature type="domain" description="3-octaprenyl-4-hydroxybenzoate carboxy-lyase-like Rift-related" evidence="2">
    <location>
        <begin position="110"/>
        <end position="307"/>
    </location>
</feature>
<dbReference type="Pfam" id="PF20696">
    <property type="entry name" value="UbiD_C"/>
    <property type="match status" value="1"/>
</dbReference>
<dbReference type="PANTHER" id="PTHR30108:SF21">
    <property type="entry name" value="4-HYDROXYBENZOATE DECARBOXYLASE"/>
    <property type="match status" value="1"/>
</dbReference>
<dbReference type="Pfam" id="PF20695">
    <property type="entry name" value="UbiD_N"/>
    <property type="match status" value="1"/>
</dbReference>
<organism evidence="5 6">
    <name type="scientific">candidate division WS5 bacterium</name>
    <dbReference type="NCBI Taxonomy" id="2093353"/>
    <lineage>
        <taxon>Bacteria</taxon>
        <taxon>candidate division WS5</taxon>
    </lineage>
</organism>
<evidence type="ECO:0000313" key="5">
    <source>
        <dbReference type="EMBL" id="RJO60171.1"/>
    </source>
</evidence>
<evidence type="ECO:0000259" key="2">
    <source>
        <dbReference type="Pfam" id="PF01977"/>
    </source>
</evidence>
<dbReference type="Proteomes" id="UP000285655">
    <property type="component" value="Unassembled WGS sequence"/>
</dbReference>
<dbReference type="GO" id="GO:0005737">
    <property type="term" value="C:cytoplasm"/>
    <property type="evidence" value="ECO:0007669"/>
    <property type="project" value="TreeGrafter"/>
</dbReference>
<dbReference type="Gene3D" id="3.40.1670.10">
    <property type="entry name" value="UbiD C-terminal domain-like"/>
    <property type="match status" value="1"/>
</dbReference>
<evidence type="ECO:0000256" key="1">
    <source>
        <dbReference type="ARBA" id="ARBA00010021"/>
    </source>
</evidence>
<evidence type="ECO:0000259" key="3">
    <source>
        <dbReference type="Pfam" id="PF20695"/>
    </source>
</evidence>
<dbReference type="InterPro" id="IPR002830">
    <property type="entry name" value="UbiD"/>
</dbReference>
<dbReference type="GO" id="GO:0016831">
    <property type="term" value="F:carboxy-lyase activity"/>
    <property type="evidence" value="ECO:0007669"/>
    <property type="project" value="InterPro"/>
</dbReference>
<sequence>MSVPKDLRSFLHTVEEAGPRFFRRVEKPVNPNFDVSVIQQKLTKTGQFPVLHFTKTIGSPLSIVSNLFGNYENLGLALDLKPKQMAEVGKGCILEEYIKRKADVGIYRDVNPSRSPVRELVIRGDQVDLALLPIGRHAELNGGKYITIGVTVLVDPDTGHINAGIYRHMILGKDSITCNITPNHHGSRIIKRYQELGKSIPVAIIIGHHPALFMGAAYSGPSIAGEFEFISTLLNEPLDVVKGITVDVPIFARSEIAIEGILNPNELVKDGPFSEATGYYDDGNICPTIKVMAITMRHDAIYHDLCPMNHEHLQVNKLGRESLIYEGVKKIMPCLRSVHQGPESAVSSGVCFAAINKISNDDGYKVGMAIIDQMRSPKLVVIVDDDVDIFDQSEVLWAVCTRMGQKDKAVSIHTSKNSPIVLIDATKPLGELFPKRSGLPQNNWDAIRLEDYL</sequence>
<dbReference type="SUPFAM" id="SSF143968">
    <property type="entry name" value="UbiD C-terminal domain-like"/>
    <property type="match status" value="1"/>
</dbReference>
<name>A0A419DAL2_9BACT</name>
<evidence type="ECO:0000259" key="4">
    <source>
        <dbReference type="Pfam" id="PF20696"/>
    </source>
</evidence>
<comment type="caution">
    <text evidence="5">The sequence shown here is derived from an EMBL/GenBank/DDBJ whole genome shotgun (WGS) entry which is preliminary data.</text>
</comment>
<feature type="domain" description="3-octaprenyl-4-hydroxybenzoate carboxy-lyase-like N-terminal" evidence="3">
    <location>
        <begin position="23"/>
        <end position="85"/>
    </location>
</feature>
<dbReference type="NCBIfam" id="TIGR00148">
    <property type="entry name" value="UbiD family decarboxylase"/>
    <property type="match status" value="1"/>
</dbReference>
<accession>A0A419DAL2</accession>
<gene>
    <name evidence="5" type="ORF">C4544_05945</name>
</gene>
<comment type="similarity">
    <text evidence="1">Belongs to the UbiD family.</text>
</comment>
<dbReference type="PANTHER" id="PTHR30108">
    <property type="entry name" value="3-OCTAPRENYL-4-HYDROXYBENZOATE CARBOXY-LYASE-RELATED"/>
    <property type="match status" value="1"/>
</dbReference>
<dbReference type="InterPro" id="IPR048304">
    <property type="entry name" value="UbiD_Rift_dom"/>
</dbReference>
<reference evidence="5 6" key="1">
    <citation type="journal article" date="2017" name="ISME J.">
        <title>Energy and carbon metabolisms in a deep terrestrial subsurface fluid microbial community.</title>
        <authorList>
            <person name="Momper L."/>
            <person name="Jungbluth S.P."/>
            <person name="Lee M.D."/>
            <person name="Amend J.P."/>
        </authorList>
    </citation>
    <scope>NUCLEOTIDE SEQUENCE [LARGE SCALE GENOMIC DNA]</scope>
    <source>
        <strain evidence="5">SURF_29</strain>
    </source>
</reference>
<dbReference type="EMBL" id="QZJW01000052">
    <property type="protein sequence ID" value="RJO60171.1"/>
    <property type="molecule type" value="Genomic_DNA"/>
</dbReference>
<dbReference type="InterPro" id="IPR049383">
    <property type="entry name" value="UbiD-like_N"/>
</dbReference>
<dbReference type="Pfam" id="PF01977">
    <property type="entry name" value="UbiD"/>
    <property type="match status" value="1"/>
</dbReference>